<evidence type="ECO:0000313" key="1">
    <source>
        <dbReference type="EMBL" id="TGZ66975.1"/>
    </source>
</evidence>
<organism evidence="1 2">
    <name type="scientific">Opisthorchis felineus</name>
    <dbReference type="NCBI Taxonomy" id="147828"/>
    <lineage>
        <taxon>Eukaryota</taxon>
        <taxon>Metazoa</taxon>
        <taxon>Spiralia</taxon>
        <taxon>Lophotrochozoa</taxon>
        <taxon>Platyhelminthes</taxon>
        <taxon>Trematoda</taxon>
        <taxon>Digenea</taxon>
        <taxon>Opisthorchiida</taxon>
        <taxon>Opisthorchiata</taxon>
        <taxon>Opisthorchiidae</taxon>
        <taxon>Opisthorchis</taxon>
    </lineage>
</organism>
<evidence type="ECO:0000313" key="2">
    <source>
        <dbReference type="Proteomes" id="UP000308267"/>
    </source>
</evidence>
<sequence length="141" mass="16123">MIVKYRLGQQFQSYPSSLPALCTQCSRPCTCICHRILGAGRILRLTGNEYAKLWTFNAWRKHAYVWLPEWSQYDASTPWISWRTISTALWQTLLASRPSNLEISRLMLLQTSAAVAQTPRTTVIHSIWLVRVLHPHGSPTG</sequence>
<gene>
    <name evidence="1" type="ORF">CRM22_005046</name>
</gene>
<dbReference type="EMBL" id="SJOL01006433">
    <property type="protein sequence ID" value="TGZ66975.1"/>
    <property type="molecule type" value="Genomic_DNA"/>
</dbReference>
<dbReference type="AlphaFoldDB" id="A0A4S2LT35"/>
<dbReference type="OrthoDB" id="10516094at2759"/>
<accession>A0A4S2LT35</accession>
<dbReference type="Proteomes" id="UP000308267">
    <property type="component" value="Unassembled WGS sequence"/>
</dbReference>
<keyword evidence="2" id="KW-1185">Reference proteome</keyword>
<name>A0A4S2LT35_OPIFE</name>
<reference evidence="1 2" key="1">
    <citation type="journal article" date="2019" name="BMC Genomics">
        <title>New insights from Opisthorchis felineus genome: update on genomics of the epidemiologically important liver flukes.</title>
        <authorList>
            <person name="Ershov N.I."/>
            <person name="Mordvinov V.A."/>
            <person name="Prokhortchouk E.B."/>
            <person name="Pakharukova M.Y."/>
            <person name="Gunbin K.V."/>
            <person name="Ustyantsev K."/>
            <person name="Genaev M.A."/>
            <person name="Blinov A.G."/>
            <person name="Mazur A."/>
            <person name="Boulygina E."/>
            <person name="Tsygankova S."/>
            <person name="Khrameeva E."/>
            <person name="Chekanov N."/>
            <person name="Fan G."/>
            <person name="Xiao A."/>
            <person name="Zhang H."/>
            <person name="Xu X."/>
            <person name="Yang H."/>
            <person name="Solovyev V."/>
            <person name="Lee S.M."/>
            <person name="Liu X."/>
            <person name="Afonnikov D.A."/>
            <person name="Skryabin K.G."/>
        </authorList>
    </citation>
    <scope>NUCLEOTIDE SEQUENCE [LARGE SCALE GENOMIC DNA]</scope>
    <source>
        <strain evidence="1">AK-0245</strain>
        <tissue evidence="1">Whole organism</tissue>
    </source>
</reference>
<protein>
    <submittedName>
        <fullName evidence="1">Uncharacterized protein</fullName>
    </submittedName>
</protein>
<comment type="caution">
    <text evidence="1">The sequence shown here is derived from an EMBL/GenBank/DDBJ whole genome shotgun (WGS) entry which is preliminary data.</text>
</comment>
<proteinExistence type="predicted"/>